<feature type="domain" description="Na+/H+ antiporter NhaC-like C-terminal" evidence="10">
    <location>
        <begin position="164"/>
        <end position="448"/>
    </location>
</feature>
<feature type="transmembrane region" description="Helical" evidence="9">
    <location>
        <begin position="12"/>
        <end position="32"/>
    </location>
</feature>
<gene>
    <name evidence="11" type="ORF">H8717_15710</name>
</gene>
<evidence type="ECO:0000256" key="4">
    <source>
        <dbReference type="ARBA" id="ARBA00022475"/>
    </source>
</evidence>
<feature type="transmembrane region" description="Helical" evidence="9">
    <location>
        <begin position="138"/>
        <end position="164"/>
    </location>
</feature>
<evidence type="ECO:0000259" key="10">
    <source>
        <dbReference type="Pfam" id="PF03553"/>
    </source>
</evidence>
<keyword evidence="7 9" id="KW-0472">Membrane</keyword>
<dbReference type="Proteomes" id="UP000658131">
    <property type="component" value="Unassembled WGS sequence"/>
</dbReference>
<evidence type="ECO:0000256" key="6">
    <source>
        <dbReference type="ARBA" id="ARBA00022989"/>
    </source>
</evidence>
<accession>A0ABR7NN46</accession>
<keyword evidence="4" id="KW-1003">Cell membrane</keyword>
<evidence type="ECO:0000256" key="1">
    <source>
        <dbReference type="ARBA" id="ARBA00004651"/>
    </source>
</evidence>
<dbReference type="InterPro" id="IPR018461">
    <property type="entry name" value="Na/H_Antiport_NhaC-like_C"/>
</dbReference>
<comment type="caution">
    <text evidence="11">The sequence shown here is derived from an EMBL/GenBank/DDBJ whole genome shotgun (WGS) entry which is preliminary data.</text>
</comment>
<name>A0ABR7NN46_9FIRM</name>
<feature type="transmembrane region" description="Helical" evidence="9">
    <location>
        <begin position="260"/>
        <end position="277"/>
    </location>
</feature>
<keyword evidence="6 9" id="KW-1133">Transmembrane helix</keyword>
<comment type="subcellular location">
    <subcellularLocation>
        <location evidence="1">Cell membrane</location>
        <topology evidence="1">Multi-pass membrane protein</topology>
    </subcellularLocation>
</comment>
<evidence type="ECO:0000313" key="11">
    <source>
        <dbReference type="EMBL" id="MBC8577832.1"/>
    </source>
</evidence>
<feature type="transmembrane region" description="Helical" evidence="9">
    <location>
        <begin position="352"/>
        <end position="376"/>
    </location>
</feature>
<dbReference type="PANTHER" id="PTHR33451:SF3">
    <property type="entry name" value="MALATE-2H(+)_NA(+)-LACTATE ANTIPORTER"/>
    <property type="match status" value="1"/>
</dbReference>
<evidence type="ECO:0000313" key="12">
    <source>
        <dbReference type="Proteomes" id="UP000658131"/>
    </source>
</evidence>
<feature type="transmembrane region" description="Helical" evidence="9">
    <location>
        <begin position="38"/>
        <end position="56"/>
    </location>
</feature>
<feature type="transmembrane region" description="Helical" evidence="9">
    <location>
        <begin position="232"/>
        <end position="254"/>
    </location>
</feature>
<feature type="transmembrane region" description="Helical" evidence="9">
    <location>
        <begin position="109"/>
        <end position="131"/>
    </location>
</feature>
<keyword evidence="2" id="KW-0813">Transport</keyword>
<evidence type="ECO:0000256" key="2">
    <source>
        <dbReference type="ARBA" id="ARBA00022448"/>
    </source>
</evidence>
<sequence>MNPSEKRPLSFGYALFMVVLVFGSCILGNAIFGLKLQVLFILAWMLAFPLCMRLGYRYKELEDSLFAYMRKAILSVTFMLVIGSMSGIWNASGTIATVTHIGLALINPHFYQLSAFLLCLLFSCVTGTSWGTAGTIGIALMGVGLGMGLDAPAAATPIIAASFLGDMSSPISDTPNLIAGSTNNNVMKLCWYQLRVTVPGIMIICIIYLFMGLSNTSGAVSTEEIMTLRNAIAANYQLGFIPLIPLIIVVVCIVCKLPTIPSVLCGSISGGLIAWLYQGQTMKSVFNTLWGGFSIDSGNAMIDQLFSRGGMNSMSGTAFMVIIAMGLFGILAAAGTFEVLLTPLFKKVKSSFGASVLSFLIALLVNIGGTTTFSLIFTGETMSSVYDEMKLNRLNLGCGISIGSLLFCCVIPWHTNALPPATYLGVELGQVIPHMFMPFVMLAVYLAVSFFESRRSAYTKK</sequence>
<comment type="similarity">
    <text evidence="8">Belongs to the NhaC Na(+)/H(+) (TC 2.A.35) antiporter family.</text>
</comment>
<dbReference type="RefSeq" id="WP_262401178.1">
    <property type="nucleotide sequence ID" value="NZ_JACRTB010000056.1"/>
</dbReference>
<proteinExistence type="inferred from homology"/>
<evidence type="ECO:0000256" key="7">
    <source>
        <dbReference type="ARBA" id="ARBA00023136"/>
    </source>
</evidence>
<evidence type="ECO:0000256" key="3">
    <source>
        <dbReference type="ARBA" id="ARBA00022449"/>
    </source>
</evidence>
<protein>
    <submittedName>
        <fullName evidence="11">Sodium:proton antiporter</fullName>
    </submittedName>
</protein>
<keyword evidence="5 9" id="KW-0812">Transmembrane</keyword>
<reference evidence="11 12" key="1">
    <citation type="submission" date="2020-08" db="EMBL/GenBank/DDBJ databases">
        <title>Genome public.</title>
        <authorList>
            <person name="Liu C."/>
            <person name="Sun Q."/>
        </authorList>
    </citation>
    <scope>NUCLEOTIDE SEQUENCE [LARGE SCALE GENOMIC DNA]</scope>
    <source>
        <strain evidence="11 12">BX1</strain>
    </source>
</reference>
<feature type="transmembrane region" description="Helical" evidence="9">
    <location>
        <begin position="318"/>
        <end position="340"/>
    </location>
</feature>
<dbReference type="InterPro" id="IPR052180">
    <property type="entry name" value="NhaC_Na-H+_Antiporter"/>
</dbReference>
<evidence type="ECO:0000256" key="9">
    <source>
        <dbReference type="SAM" id="Phobius"/>
    </source>
</evidence>
<dbReference type="PANTHER" id="PTHR33451">
    <property type="entry name" value="MALATE-2H(+)/NA(+)-LACTATE ANTIPORTER"/>
    <property type="match status" value="1"/>
</dbReference>
<feature type="transmembrane region" description="Helical" evidence="9">
    <location>
        <begin position="68"/>
        <end position="89"/>
    </location>
</feature>
<dbReference type="EMBL" id="JACRTB010000056">
    <property type="protein sequence ID" value="MBC8577832.1"/>
    <property type="molecule type" value="Genomic_DNA"/>
</dbReference>
<keyword evidence="3" id="KW-0050">Antiport</keyword>
<evidence type="ECO:0000256" key="8">
    <source>
        <dbReference type="ARBA" id="ARBA00038435"/>
    </source>
</evidence>
<dbReference type="PROSITE" id="PS51257">
    <property type="entry name" value="PROKAR_LIPOPROTEIN"/>
    <property type="match status" value="1"/>
</dbReference>
<dbReference type="Pfam" id="PF03553">
    <property type="entry name" value="Na_H_antiporter"/>
    <property type="match status" value="1"/>
</dbReference>
<feature type="transmembrane region" description="Helical" evidence="9">
    <location>
        <begin position="396"/>
        <end position="415"/>
    </location>
</feature>
<keyword evidence="12" id="KW-1185">Reference proteome</keyword>
<evidence type="ECO:0000256" key="5">
    <source>
        <dbReference type="ARBA" id="ARBA00022692"/>
    </source>
</evidence>
<organism evidence="11 12">
    <name type="scientific">Yanshouia hominis</name>
    <dbReference type="NCBI Taxonomy" id="2763673"/>
    <lineage>
        <taxon>Bacteria</taxon>
        <taxon>Bacillati</taxon>
        <taxon>Bacillota</taxon>
        <taxon>Clostridia</taxon>
        <taxon>Eubacteriales</taxon>
        <taxon>Oscillospiraceae</taxon>
        <taxon>Yanshouia</taxon>
    </lineage>
</organism>
<feature type="transmembrane region" description="Helical" evidence="9">
    <location>
        <begin position="192"/>
        <end position="211"/>
    </location>
</feature>
<feature type="transmembrane region" description="Helical" evidence="9">
    <location>
        <begin position="435"/>
        <end position="451"/>
    </location>
</feature>